<comment type="caution">
    <text evidence="6">Lacks conserved residue(s) required for the propagation of feature annotation.</text>
</comment>
<feature type="region of interest" description="Domain I" evidence="6">
    <location>
        <begin position="1"/>
        <end position="64"/>
    </location>
</feature>
<keyword evidence="2 6" id="KW-0227">DNA damage</keyword>
<dbReference type="Pfam" id="PF14520">
    <property type="entry name" value="HHH_5"/>
    <property type="match status" value="1"/>
</dbReference>
<dbReference type="InterPro" id="IPR000085">
    <property type="entry name" value="RuvA"/>
</dbReference>
<name>A0ABT2T0C9_9FIRM</name>
<keyword evidence="3 6" id="KW-0238">DNA-binding</keyword>
<dbReference type="Gene3D" id="2.40.50.140">
    <property type="entry name" value="Nucleic acid-binding proteins"/>
    <property type="match status" value="1"/>
</dbReference>
<dbReference type="InterPro" id="IPR036267">
    <property type="entry name" value="RuvA_C_sf"/>
</dbReference>
<evidence type="ECO:0000256" key="5">
    <source>
        <dbReference type="ARBA" id="ARBA00023204"/>
    </source>
</evidence>
<comment type="caution">
    <text evidence="9">The sequence shown here is derived from an EMBL/GenBank/DDBJ whole genome shotgun (WGS) entry which is preliminary data.</text>
</comment>
<dbReference type="Pfam" id="PF07499">
    <property type="entry name" value="RuvA_C"/>
    <property type="match status" value="1"/>
</dbReference>
<dbReference type="NCBIfam" id="TIGR00084">
    <property type="entry name" value="ruvA"/>
    <property type="match status" value="1"/>
</dbReference>
<dbReference type="RefSeq" id="WP_262573122.1">
    <property type="nucleotide sequence ID" value="NZ_JAOQKJ010000002.1"/>
</dbReference>
<accession>A0ABT2T0C9</accession>
<evidence type="ECO:0000256" key="3">
    <source>
        <dbReference type="ARBA" id="ARBA00023125"/>
    </source>
</evidence>
<keyword evidence="5 6" id="KW-0234">DNA repair</keyword>
<dbReference type="SUPFAM" id="SSF46929">
    <property type="entry name" value="DNA helicase RuvA subunit, C-terminal domain"/>
    <property type="match status" value="1"/>
</dbReference>
<dbReference type="InterPro" id="IPR010994">
    <property type="entry name" value="RuvA_2-like"/>
</dbReference>
<dbReference type="Gene3D" id="1.10.8.10">
    <property type="entry name" value="DNA helicase RuvA subunit, C-terminal domain"/>
    <property type="match status" value="1"/>
</dbReference>
<evidence type="ECO:0000256" key="6">
    <source>
        <dbReference type="HAMAP-Rule" id="MF_00031"/>
    </source>
</evidence>
<dbReference type="CDD" id="cd14332">
    <property type="entry name" value="UBA_RuvA_C"/>
    <property type="match status" value="1"/>
</dbReference>
<evidence type="ECO:0000256" key="1">
    <source>
        <dbReference type="ARBA" id="ARBA00022490"/>
    </source>
</evidence>
<comment type="subcellular location">
    <subcellularLocation>
        <location evidence="6">Cytoplasm</location>
    </subcellularLocation>
</comment>
<reference evidence="9 10" key="1">
    <citation type="journal article" date="2021" name="ISME Commun">
        <title>Automated analysis of genomic sequences facilitates high-throughput and comprehensive description of bacteria.</title>
        <authorList>
            <person name="Hitch T.C.A."/>
        </authorList>
    </citation>
    <scope>NUCLEOTIDE SEQUENCE [LARGE SCALE GENOMIC DNA]</scope>
    <source>
        <strain evidence="9 10">Sanger_18</strain>
    </source>
</reference>
<dbReference type="InterPro" id="IPR013849">
    <property type="entry name" value="DNA_helicase_Holl-junc_RuvA_I"/>
</dbReference>
<feature type="region of interest" description="Domain III" evidence="6">
    <location>
        <begin position="153"/>
        <end position="202"/>
    </location>
</feature>
<dbReference type="InterPro" id="IPR012340">
    <property type="entry name" value="NA-bd_OB-fold"/>
</dbReference>
<dbReference type="SUPFAM" id="SSF50249">
    <property type="entry name" value="Nucleic acid-binding proteins"/>
    <property type="match status" value="1"/>
</dbReference>
<dbReference type="HAMAP" id="MF_00031">
    <property type="entry name" value="DNA_HJ_migration_RuvA"/>
    <property type="match status" value="1"/>
</dbReference>
<evidence type="ECO:0000256" key="4">
    <source>
        <dbReference type="ARBA" id="ARBA00023172"/>
    </source>
</evidence>
<keyword evidence="10" id="KW-1185">Reference proteome</keyword>
<evidence type="ECO:0000256" key="2">
    <source>
        <dbReference type="ARBA" id="ARBA00022763"/>
    </source>
</evidence>
<dbReference type="Proteomes" id="UP001652432">
    <property type="component" value="Unassembled WGS sequence"/>
</dbReference>
<evidence type="ECO:0000259" key="7">
    <source>
        <dbReference type="Pfam" id="PF01330"/>
    </source>
</evidence>
<sequence>MIAFIRGIIDEITEESVVIDTGSMGYNIRISGKTAGELPGIGEEAKLYTYTSVREDAIWLYGFLTRDELAVYKQLITVGGIGPKGGLAILSVMSADDLRFAVLSGDAKAIAKAPGVGIKTAGRVILDLKDKISMRDTAIGREEAAYAEGMEQDGNSARSEAVEALTALGYSPADALKAIRKAEIPEDADAELILKLALKNMF</sequence>
<evidence type="ECO:0000313" key="10">
    <source>
        <dbReference type="Proteomes" id="UP001652432"/>
    </source>
</evidence>
<gene>
    <name evidence="6 9" type="primary">ruvA</name>
    <name evidence="9" type="ORF">OCV77_02655</name>
</gene>
<dbReference type="EMBL" id="JAOQKJ010000002">
    <property type="protein sequence ID" value="MCU6743412.1"/>
    <property type="molecule type" value="Genomic_DNA"/>
</dbReference>
<dbReference type="SUPFAM" id="SSF47781">
    <property type="entry name" value="RuvA domain 2-like"/>
    <property type="match status" value="1"/>
</dbReference>
<protein>
    <recommendedName>
        <fullName evidence="6">Holliday junction branch migration complex subunit RuvA</fullName>
    </recommendedName>
</protein>
<comment type="function">
    <text evidence="6">The RuvA-RuvB-RuvC complex processes Holliday junction (HJ) DNA during genetic recombination and DNA repair, while the RuvA-RuvB complex plays an important role in the rescue of blocked DNA replication forks via replication fork reversal (RFR). RuvA specifically binds to HJ cruciform DNA, conferring on it an open structure. The RuvB hexamer acts as an ATP-dependent pump, pulling dsDNA into and through the RuvAB complex. HJ branch migration allows RuvC to scan DNA until it finds its consensus sequence, where it cleaves and resolves the cruciform DNA.</text>
</comment>
<feature type="domain" description="Holliday junction DNA helicase RuvA C-terminal" evidence="8">
    <location>
        <begin position="157"/>
        <end position="201"/>
    </location>
</feature>
<dbReference type="Pfam" id="PF01330">
    <property type="entry name" value="RuvA_N"/>
    <property type="match status" value="1"/>
</dbReference>
<organism evidence="9 10">
    <name type="scientific">Suilimivivens aceti</name>
    <dbReference type="NCBI Taxonomy" id="2981774"/>
    <lineage>
        <taxon>Bacteria</taxon>
        <taxon>Bacillati</taxon>
        <taxon>Bacillota</taxon>
        <taxon>Clostridia</taxon>
        <taxon>Lachnospirales</taxon>
        <taxon>Lachnospiraceae</taxon>
        <taxon>Suilimivivens</taxon>
    </lineage>
</organism>
<dbReference type="InterPro" id="IPR011114">
    <property type="entry name" value="RuvA_C"/>
</dbReference>
<evidence type="ECO:0000259" key="8">
    <source>
        <dbReference type="Pfam" id="PF07499"/>
    </source>
</evidence>
<comment type="domain">
    <text evidence="6">Has three domains with a flexible linker between the domains II and III and assumes an 'L' shape. Domain III is highly mobile and contacts RuvB.</text>
</comment>
<keyword evidence="4 6" id="KW-0233">DNA recombination</keyword>
<evidence type="ECO:0000313" key="9">
    <source>
        <dbReference type="EMBL" id="MCU6743412.1"/>
    </source>
</evidence>
<proteinExistence type="inferred from homology"/>
<comment type="similarity">
    <text evidence="6">Belongs to the RuvA family.</text>
</comment>
<feature type="domain" description="DNA helicase Holliday junction RuvA type" evidence="7">
    <location>
        <begin position="1"/>
        <end position="62"/>
    </location>
</feature>
<comment type="subunit">
    <text evidence="6">Homotetramer. Forms an RuvA(8)-RuvB(12)-Holliday junction (HJ) complex. HJ DNA is sandwiched between 2 RuvA tetramers; dsDNA enters through RuvA and exits via RuvB. An RuvB hexamer assembles on each DNA strand where it exits the tetramer. Each RuvB hexamer is contacted by two RuvA subunits (via domain III) on 2 adjacent RuvB subunits; this complex drives branch migration. In the full resolvosome a probable DNA-RuvA(4)-RuvB(12)-RuvC(2) complex forms which resolves the HJ.</text>
</comment>
<keyword evidence="1 6" id="KW-0963">Cytoplasm</keyword>
<dbReference type="Gene3D" id="1.10.150.20">
    <property type="entry name" value="5' to 3' exonuclease, C-terminal subdomain"/>
    <property type="match status" value="1"/>
</dbReference>